<keyword evidence="2" id="KW-1185">Reference proteome</keyword>
<protein>
    <submittedName>
        <fullName evidence="3">Uncharacterized protein</fullName>
    </submittedName>
</protein>
<evidence type="ECO:0000313" key="3">
    <source>
        <dbReference type="RefSeq" id="XP_030987779.1"/>
    </source>
</evidence>
<feature type="region of interest" description="Disordered" evidence="1">
    <location>
        <begin position="1"/>
        <end position="36"/>
    </location>
</feature>
<dbReference type="RefSeq" id="XP_030987779.1">
    <property type="nucleotide sequence ID" value="XM_031120626.1"/>
</dbReference>
<evidence type="ECO:0000256" key="1">
    <source>
        <dbReference type="SAM" id="MobiDB-lite"/>
    </source>
</evidence>
<dbReference type="GeneID" id="41955540"/>
<gene>
    <name evidence="3" type="ORF">PgNI_00548</name>
</gene>
<evidence type="ECO:0000313" key="2">
    <source>
        <dbReference type="Proteomes" id="UP000515153"/>
    </source>
</evidence>
<reference evidence="3" key="2">
    <citation type="submission" date="2019-10" db="EMBL/GenBank/DDBJ databases">
        <authorList>
            <consortium name="NCBI Genome Project"/>
        </authorList>
    </citation>
    <scope>NUCLEOTIDE SEQUENCE</scope>
    <source>
        <strain evidence="3">NI907</strain>
    </source>
</reference>
<dbReference type="OrthoDB" id="3692147at2759"/>
<feature type="compositionally biased region" description="Polar residues" evidence="1">
    <location>
        <begin position="1"/>
        <end position="23"/>
    </location>
</feature>
<name>A0A6P8BL73_PYRGI</name>
<dbReference type="Proteomes" id="UP000515153">
    <property type="component" value="Unplaced"/>
</dbReference>
<dbReference type="AlphaFoldDB" id="A0A6P8BL73"/>
<dbReference type="KEGG" id="pgri:PgNI_00548"/>
<reference evidence="3" key="1">
    <citation type="journal article" date="2019" name="Mol. Biol. Evol.">
        <title>Blast fungal genomes show frequent chromosomal changes, gene gains and losses, and effector gene turnover.</title>
        <authorList>
            <person name="Gomez Luciano L.B."/>
            <person name="Jason Tsai I."/>
            <person name="Chuma I."/>
            <person name="Tosa Y."/>
            <person name="Chen Y.H."/>
            <person name="Li J.Y."/>
            <person name="Li M.Y."/>
            <person name="Jade Lu M.Y."/>
            <person name="Nakayashiki H."/>
            <person name="Li W.H."/>
        </authorList>
    </citation>
    <scope>NUCLEOTIDE SEQUENCE</scope>
    <source>
        <strain evidence="3">NI907</strain>
    </source>
</reference>
<reference evidence="3" key="3">
    <citation type="submission" date="2025-08" db="UniProtKB">
        <authorList>
            <consortium name="RefSeq"/>
        </authorList>
    </citation>
    <scope>IDENTIFICATION</scope>
    <source>
        <strain evidence="3">NI907</strain>
    </source>
</reference>
<accession>A0A6P8BL73</accession>
<organism evidence="2 3">
    <name type="scientific">Pyricularia grisea</name>
    <name type="common">Crabgrass-specific blast fungus</name>
    <name type="synonym">Magnaporthe grisea</name>
    <dbReference type="NCBI Taxonomy" id="148305"/>
    <lineage>
        <taxon>Eukaryota</taxon>
        <taxon>Fungi</taxon>
        <taxon>Dikarya</taxon>
        <taxon>Ascomycota</taxon>
        <taxon>Pezizomycotina</taxon>
        <taxon>Sordariomycetes</taxon>
        <taxon>Sordariomycetidae</taxon>
        <taxon>Magnaporthales</taxon>
        <taxon>Pyriculariaceae</taxon>
        <taxon>Pyricularia</taxon>
    </lineage>
</organism>
<proteinExistence type="predicted"/>
<sequence length="385" mass="42307">MGVNSSKSATLKTVASTKDASQNNKRKASGKNSLCSGCRRARQQPDWPDRLLSAMAWLYCSRCKMEHRAWLFSADQRRRPCRKRICIGHEGRLRICAHKAVSWAMLRSVAEADGWDGATAADVGLPQLVAGCGRDCVAAAGPSMGAGPGAAADPRLTMSITPSGGWLLRVGWAVYVGGEDGGRTLPTADQLFERLAELRAAVGMHIFRGNSAVDFPEVGTLDPTGCQCLLVHEDSPKTTGVCVGNARRAGTCLTRDGGWPPNDHEEALLCRRDAVRMAHAVYGRRQWTPKNTAEYVFTLSRYETDNTYTASWARYIYLPQSEAVESMTSCPLSWCLALDPDSYRLTKDTEGLNVYWCREEECMNHYQYRGPPEVDSSQSRPSPCA</sequence>